<dbReference type="InterPro" id="IPR050346">
    <property type="entry name" value="FMO-like"/>
</dbReference>
<dbReference type="PRINTS" id="PR00370">
    <property type="entry name" value="FMOXYGENASE"/>
</dbReference>
<keyword evidence="5" id="KW-0521">NADP</keyword>
<feature type="region of interest" description="Disordered" evidence="9">
    <location>
        <begin position="70"/>
        <end position="103"/>
    </location>
</feature>
<accession>A0ABN9LH26</accession>
<dbReference type="EC" id="1.-.-.-" evidence="8"/>
<evidence type="ECO:0000256" key="8">
    <source>
        <dbReference type="RuleBase" id="RU361177"/>
    </source>
</evidence>
<dbReference type="Gene3D" id="3.50.50.60">
    <property type="entry name" value="FAD/NAD(P)-binding domain"/>
    <property type="match status" value="2"/>
</dbReference>
<feature type="compositionally biased region" description="Basic and acidic residues" evidence="9">
    <location>
        <begin position="250"/>
        <end position="265"/>
    </location>
</feature>
<feature type="compositionally biased region" description="Basic residues" evidence="9">
    <location>
        <begin position="70"/>
        <end position="81"/>
    </location>
</feature>
<sequence length="621" mass="71900">MQIMQHQKANNFLMCRSHAHGQLGPVLRFILGQRCSINSSQWNRTPQRLQEKPTTFSIIQIHQIQGSTRIHKRHDRKRRQRAYQGNGQKEFGLYSTNDGRPSGPLSALRTIRNSMSGITTVETQTIQTSVFLPFNSSHSPIALHRLRFNLRQYRQMVHRFTLAQASTDLNGQRQRLIQTSRHRKSHHDILKSLRETLSEQSCQRRFIPLRVLAEHSRPESEVDRGSKEPCMPLERERDIQKAELYCSQREGSHSKGDDATREPALHRLPPSEAQNPSGRKSEGVYLSSRHGVWVLQRLAKGGLPFDLEFIRRFPNWINNILPAAVSRWMLKKYMNDQFNHELYNIQPEGIAWKEPLVNEELPSRILSGSIMVKPHVTKFTETSVHFADGSVVDNLDVVLLATGYDYSFPFLDEAIVKKDETKGSFYKKIVPLGIEKPTIAFISFVLPIGPTMVVAELQSRWATKLFKGLHKLPSSEGIKNEMLKDERLRKKWFATADNNFRRTDYIPYMDDLASDIGVKLNIWKLFLKDPVLAWKVVFGPCNSYQFRLTGPGKWVGAREAILTQWHRIEKPLKTRVVSFTTSGSDIKNFTLLFFLPWDLIPMLYNLHKERKYNQFVKHLRV</sequence>
<keyword evidence="6 8" id="KW-0560">Oxidoreductase</keyword>
<evidence type="ECO:0000256" key="1">
    <source>
        <dbReference type="ARBA" id="ARBA00001974"/>
    </source>
</evidence>
<keyword evidence="11" id="KW-1185">Reference proteome</keyword>
<evidence type="ECO:0000313" key="10">
    <source>
        <dbReference type="EMBL" id="CAJ0940028.1"/>
    </source>
</evidence>
<dbReference type="InterPro" id="IPR020946">
    <property type="entry name" value="Flavin_mOase-like"/>
</dbReference>
<evidence type="ECO:0000256" key="4">
    <source>
        <dbReference type="ARBA" id="ARBA00022827"/>
    </source>
</evidence>
<comment type="caution">
    <text evidence="10">The sequence shown here is derived from an EMBL/GenBank/DDBJ whole genome shotgun (WGS) entry which is preliminary data.</text>
</comment>
<dbReference type="Proteomes" id="UP001176940">
    <property type="component" value="Unassembled WGS sequence"/>
</dbReference>
<dbReference type="InterPro" id="IPR036188">
    <property type="entry name" value="FAD/NAD-bd_sf"/>
</dbReference>
<evidence type="ECO:0000256" key="9">
    <source>
        <dbReference type="SAM" id="MobiDB-lite"/>
    </source>
</evidence>
<evidence type="ECO:0000256" key="3">
    <source>
        <dbReference type="ARBA" id="ARBA00022630"/>
    </source>
</evidence>
<comment type="similarity">
    <text evidence="2 8">Belongs to the FMO family.</text>
</comment>
<protein>
    <recommendedName>
        <fullName evidence="8">Flavin-containing monooxygenase</fullName>
        <ecNumber evidence="8">1.-.-.-</ecNumber>
    </recommendedName>
</protein>
<comment type="cofactor">
    <cofactor evidence="1 8">
        <name>FAD</name>
        <dbReference type="ChEBI" id="CHEBI:57692"/>
    </cofactor>
</comment>
<proteinExistence type="inferred from homology"/>
<feature type="region of interest" description="Disordered" evidence="9">
    <location>
        <begin position="248"/>
        <end position="283"/>
    </location>
</feature>
<evidence type="ECO:0000256" key="5">
    <source>
        <dbReference type="ARBA" id="ARBA00022857"/>
    </source>
</evidence>
<evidence type="ECO:0000256" key="2">
    <source>
        <dbReference type="ARBA" id="ARBA00009183"/>
    </source>
</evidence>
<evidence type="ECO:0000313" key="11">
    <source>
        <dbReference type="Proteomes" id="UP001176940"/>
    </source>
</evidence>
<keyword evidence="7 8" id="KW-0503">Monooxygenase</keyword>
<keyword evidence="4 8" id="KW-0274">FAD</keyword>
<organism evidence="10 11">
    <name type="scientific">Ranitomeya imitator</name>
    <name type="common">mimic poison frog</name>
    <dbReference type="NCBI Taxonomy" id="111125"/>
    <lineage>
        <taxon>Eukaryota</taxon>
        <taxon>Metazoa</taxon>
        <taxon>Chordata</taxon>
        <taxon>Craniata</taxon>
        <taxon>Vertebrata</taxon>
        <taxon>Euteleostomi</taxon>
        <taxon>Amphibia</taxon>
        <taxon>Batrachia</taxon>
        <taxon>Anura</taxon>
        <taxon>Neobatrachia</taxon>
        <taxon>Hyloidea</taxon>
        <taxon>Dendrobatidae</taxon>
        <taxon>Dendrobatinae</taxon>
        <taxon>Ranitomeya</taxon>
    </lineage>
</organism>
<dbReference type="PANTHER" id="PTHR23023">
    <property type="entry name" value="DIMETHYLANILINE MONOOXYGENASE"/>
    <property type="match status" value="1"/>
</dbReference>
<reference evidence="10" key="1">
    <citation type="submission" date="2023-07" db="EMBL/GenBank/DDBJ databases">
        <authorList>
            <person name="Stuckert A."/>
        </authorList>
    </citation>
    <scope>NUCLEOTIDE SEQUENCE</scope>
</reference>
<keyword evidence="3 8" id="KW-0285">Flavoprotein</keyword>
<gene>
    <name evidence="10" type="ORF">RIMI_LOCUS8212113</name>
</gene>
<evidence type="ECO:0000256" key="6">
    <source>
        <dbReference type="ARBA" id="ARBA00023002"/>
    </source>
</evidence>
<dbReference type="EMBL" id="CAUEEQ010016126">
    <property type="protein sequence ID" value="CAJ0940028.1"/>
    <property type="molecule type" value="Genomic_DNA"/>
</dbReference>
<dbReference type="InterPro" id="IPR000960">
    <property type="entry name" value="Flavin_mOase"/>
</dbReference>
<dbReference type="SUPFAM" id="SSF51905">
    <property type="entry name" value="FAD/NAD(P)-binding domain"/>
    <property type="match status" value="1"/>
</dbReference>
<dbReference type="Pfam" id="PF00743">
    <property type="entry name" value="FMO-like"/>
    <property type="match status" value="1"/>
</dbReference>
<name>A0ABN9LH26_9NEOB</name>
<evidence type="ECO:0000256" key="7">
    <source>
        <dbReference type="ARBA" id="ARBA00023033"/>
    </source>
</evidence>